<sequence length="210" mass="23753">MFTLITLNDYIRLTAHIINIVIIVYIWIIIIRALISWVNPNPFNPVVKFLRDITDPVLVPARRLFPAGGMIDLSPIIVILILLFLKIMIVQTLLYISGTTQGVEGLVILGIFVYAVAMMLNMIINVIIFIVVVRAILSWISPDPRNPIVFSIYVLSEPFLRPVKRIIPSVGTIDLSPLVVILIMVLLKIVLINPLFALYKYLAFHPVLIF</sequence>
<dbReference type="Proteomes" id="UP000809273">
    <property type="component" value="Unassembled WGS sequence"/>
</dbReference>
<dbReference type="InterPro" id="IPR003425">
    <property type="entry name" value="CCB3/YggT"/>
</dbReference>
<keyword evidence="2" id="KW-1133">Transmembrane helix</keyword>
<dbReference type="PANTHER" id="PTHR33219">
    <property type="entry name" value="YLMG HOMOLOG PROTEIN 2, CHLOROPLASTIC"/>
    <property type="match status" value="1"/>
</dbReference>
<comment type="similarity">
    <text evidence="1">Belongs to the YggT family.</text>
</comment>
<keyword evidence="2" id="KW-0812">Transmembrane</keyword>
<accession>A0A9D8KHU4</accession>
<dbReference type="EMBL" id="JAFGIX010000071">
    <property type="protein sequence ID" value="MBN1574287.1"/>
    <property type="molecule type" value="Genomic_DNA"/>
</dbReference>
<dbReference type="AlphaFoldDB" id="A0A9D8KHU4"/>
<feature type="transmembrane region" description="Helical" evidence="2">
    <location>
        <begin position="106"/>
        <end position="137"/>
    </location>
</feature>
<feature type="transmembrane region" description="Helical" evidence="2">
    <location>
        <begin position="12"/>
        <end position="35"/>
    </location>
</feature>
<feature type="transmembrane region" description="Helical" evidence="2">
    <location>
        <begin position="73"/>
        <end position="94"/>
    </location>
</feature>
<reference evidence="3" key="1">
    <citation type="journal article" date="2021" name="Environ. Microbiol.">
        <title>Genomic characterization of three novel Desulfobacterota classes expand the metabolic and phylogenetic diversity of the phylum.</title>
        <authorList>
            <person name="Murphy C.L."/>
            <person name="Biggerstaff J."/>
            <person name="Eichhorn A."/>
            <person name="Ewing E."/>
            <person name="Shahan R."/>
            <person name="Soriano D."/>
            <person name="Stewart S."/>
            <person name="VanMol K."/>
            <person name="Walker R."/>
            <person name="Walters P."/>
            <person name="Elshahed M.S."/>
            <person name="Youssef N.H."/>
        </authorList>
    </citation>
    <scope>NUCLEOTIDE SEQUENCE</scope>
    <source>
        <strain evidence="3">Zod_Metabat.24</strain>
    </source>
</reference>
<evidence type="ECO:0000256" key="1">
    <source>
        <dbReference type="ARBA" id="ARBA00010894"/>
    </source>
</evidence>
<dbReference type="Pfam" id="PF02325">
    <property type="entry name" value="CCB3_YggT"/>
    <property type="match status" value="2"/>
</dbReference>
<evidence type="ECO:0000313" key="3">
    <source>
        <dbReference type="EMBL" id="MBN1574287.1"/>
    </source>
</evidence>
<comment type="caution">
    <text evidence="3">The sequence shown here is derived from an EMBL/GenBank/DDBJ whole genome shotgun (WGS) entry which is preliminary data.</text>
</comment>
<keyword evidence="2" id="KW-0472">Membrane</keyword>
<organism evidence="3 4">
    <name type="scientific">Candidatus Zymogenus saltonus</name>
    <dbReference type="NCBI Taxonomy" id="2844893"/>
    <lineage>
        <taxon>Bacteria</taxon>
        <taxon>Deltaproteobacteria</taxon>
        <taxon>Candidatus Zymogenia</taxon>
        <taxon>Candidatus Zymogeniales</taxon>
        <taxon>Candidatus Zymogenaceae</taxon>
        <taxon>Candidatus Zymogenus</taxon>
    </lineage>
</organism>
<protein>
    <submittedName>
        <fullName evidence="3">YggT family protein</fullName>
    </submittedName>
</protein>
<name>A0A9D8KHU4_9DELT</name>
<evidence type="ECO:0000256" key="2">
    <source>
        <dbReference type="SAM" id="Phobius"/>
    </source>
</evidence>
<evidence type="ECO:0000313" key="4">
    <source>
        <dbReference type="Proteomes" id="UP000809273"/>
    </source>
</evidence>
<reference evidence="3" key="2">
    <citation type="submission" date="2021-01" db="EMBL/GenBank/DDBJ databases">
        <authorList>
            <person name="Hahn C.R."/>
            <person name="Youssef N.H."/>
            <person name="Elshahed M."/>
        </authorList>
    </citation>
    <scope>NUCLEOTIDE SEQUENCE</scope>
    <source>
        <strain evidence="3">Zod_Metabat.24</strain>
    </source>
</reference>
<dbReference type="PANTHER" id="PTHR33219:SF14">
    <property type="entry name" value="PROTEIN COFACTOR ASSEMBLY OF COMPLEX C SUBUNIT B CCB3, CHLOROPLASTIC-RELATED"/>
    <property type="match status" value="1"/>
</dbReference>
<dbReference type="GO" id="GO:0016020">
    <property type="term" value="C:membrane"/>
    <property type="evidence" value="ECO:0007669"/>
    <property type="project" value="InterPro"/>
</dbReference>
<gene>
    <name evidence="3" type="ORF">JW984_13900</name>
</gene>
<proteinExistence type="inferred from homology"/>
<feature type="transmembrane region" description="Helical" evidence="2">
    <location>
        <begin position="178"/>
        <end position="199"/>
    </location>
</feature>